<evidence type="ECO:0000313" key="3">
    <source>
        <dbReference type="EMBL" id="TKA37621.1"/>
    </source>
</evidence>
<evidence type="ECO:0000256" key="1">
    <source>
        <dbReference type="SAM" id="MobiDB-lite"/>
    </source>
</evidence>
<proteinExistence type="predicted"/>
<dbReference type="SUPFAM" id="SSF54236">
    <property type="entry name" value="Ubiquitin-like"/>
    <property type="match status" value="2"/>
</dbReference>
<dbReference type="InterPro" id="IPR000626">
    <property type="entry name" value="Ubiquitin-like_dom"/>
</dbReference>
<sequence>MRPVSSGRDDCAMARRMCQGAAFCDRVAARVHEMLSRDEADPVDIDNVEHLVRGIELEEEREDRNPAQPLLPPRPHQQPESSPTSVINFRKTWLYQNSRLPPGMLPFIAYLPTWSLVCRAAKASLEVYERPHREQREGYRAADPKHGTKAFVIKSQTVDDRKLLVVAIRGSQKNRVDWAINFGFAPRQPVGFLDDAGNWCHAGFLEVARSMIGTVAAQLKRHIEQDPAWAGCSLMFTGHSAGGAVASLLYMHMLSRTIDSELTVLAGVFRRVHCVTFGTPPLSLLPLQAPRNGHKDKNQFLSFCNEGDLVVRADWAYIKSLAKLIAAPAPHTSARPRLRERASRQKLRGDGPEPSGKLRHATRWPVPDGSLSAGGRMVLLRQRPSSKSRAIEAVQLTDGELRGVVFGDPAMHRMSLYKQRVDDLAFAAVSGGDSGTRRQLYLWRAAWSTLTLAPSALATPTLATPPDMANSTAYQRPTVEDEVDRPHVETSTNGNGNGGGNGGINGGGGNNNNNVTVSADDPDPEPQPAPIALTFADVNGFELSFRLKHFTKLGKAMKAFADRTERDLGTLRFLFEGERLLPESTTESVGLDSLAGSLQLPPPECLSVTFADGQGYELFFKIKRSTELGKAMDAFAKGTDRELDALRFSFKDEPVLPRATAESVNSTSSSLTIYEPLGDDADELQPADTPHEPIEGIAKEPQPESPSILTFANADGFELSFKLRRNIKMGKPMEAFATRVGVQQDTLRFVYEGWTLADGATMESMDMADGGRVEVYDEQAGGSVDAEVVESELSLSALQL</sequence>
<dbReference type="SUPFAM" id="SSF53474">
    <property type="entry name" value="alpha/beta-Hydrolases"/>
    <property type="match status" value="1"/>
</dbReference>
<dbReference type="Pfam" id="PF11976">
    <property type="entry name" value="Rad60-SLD"/>
    <property type="match status" value="1"/>
</dbReference>
<dbReference type="Gene3D" id="3.40.50.1820">
    <property type="entry name" value="alpha/beta hydrolase"/>
    <property type="match status" value="1"/>
</dbReference>
<dbReference type="InterPro" id="IPR022617">
    <property type="entry name" value="Rad60/SUMO-like_dom"/>
</dbReference>
<dbReference type="CDD" id="cd00519">
    <property type="entry name" value="Lipase_3"/>
    <property type="match status" value="1"/>
</dbReference>
<dbReference type="STRING" id="329885.A0A4U0UP12"/>
<dbReference type="EMBL" id="NAJP01000050">
    <property type="protein sequence ID" value="TKA37621.1"/>
    <property type="molecule type" value="Genomic_DNA"/>
</dbReference>
<dbReference type="InterPro" id="IPR029058">
    <property type="entry name" value="AB_hydrolase_fold"/>
</dbReference>
<dbReference type="InterPro" id="IPR029071">
    <property type="entry name" value="Ubiquitin-like_domsf"/>
</dbReference>
<gene>
    <name evidence="3" type="ORF">B0A54_11705</name>
</gene>
<feature type="compositionally biased region" description="Gly residues" evidence="1">
    <location>
        <begin position="495"/>
        <end position="510"/>
    </location>
</feature>
<feature type="region of interest" description="Disordered" evidence="1">
    <location>
        <begin position="55"/>
        <end position="84"/>
    </location>
</feature>
<dbReference type="PROSITE" id="PS50053">
    <property type="entry name" value="UBIQUITIN_2"/>
    <property type="match status" value="1"/>
</dbReference>
<dbReference type="InterPro" id="IPR002921">
    <property type="entry name" value="Fungal_lipase-type"/>
</dbReference>
<organism evidence="3 4">
    <name type="scientific">Friedmanniomyces endolithicus</name>
    <dbReference type="NCBI Taxonomy" id="329885"/>
    <lineage>
        <taxon>Eukaryota</taxon>
        <taxon>Fungi</taxon>
        <taxon>Dikarya</taxon>
        <taxon>Ascomycota</taxon>
        <taxon>Pezizomycotina</taxon>
        <taxon>Dothideomycetes</taxon>
        <taxon>Dothideomycetidae</taxon>
        <taxon>Mycosphaerellales</taxon>
        <taxon>Teratosphaeriaceae</taxon>
        <taxon>Friedmanniomyces</taxon>
    </lineage>
</organism>
<feature type="domain" description="Ubiquitin-like" evidence="2">
    <location>
        <begin position="709"/>
        <end position="782"/>
    </location>
</feature>
<dbReference type="AlphaFoldDB" id="A0A4U0UP12"/>
<dbReference type="OrthoDB" id="438440at2759"/>
<dbReference type="Pfam" id="PF01764">
    <property type="entry name" value="Lipase_3"/>
    <property type="match status" value="1"/>
</dbReference>
<dbReference type="Gene3D" id="3.10.20.90">
    <property type="entry name" value="Phosphatidylinositol 3-kinase Catalytic Subunit, Chain A, domain 1"/>
    <property type="match status" value="3"/>
</dbReference>
<evidence type="ECO:0000259" key="2">
    <source>
        <dbReference type="PROSITE" id="PS50053"/>
    </source>
</evidence>
<dbReference type="CDD" id="cd01763">
    <property type="entry name" value="Ubl_SUMO_like"/>
    <property type="match status" value="2"/>
</dbReference>
<feature type="region of interest" description="Disordered" evidence="1">
    <location>
        <begin position="332"/>
        <end position="366"/>
    </location>
</feature>
<dbReference type="GO" id="GO:0006629">
    <property type="term" value="P:lipid metabolic process"/>
    <property type="evidence" value="ECO:0007669"/>
    <property type="project" value="InterPro"/>
</dbReference>
<accession>A0A4U0UP12</accession>
<protein>
    <recommendedName>
        <fullName evidence="2">Ubiquitin-like domain-containing protein</fullName>
    </recommendedName>
</protein>
<dbReference type="Proteomes" id="UP000310066">
    <property type="component" value="Unassembled WGS sequence"/>
</dbReference>
<feature type="compositionally biased region" description="Basic and acidic residues" evidence="1">
    <location>
        <begin position="337"/>
        <end position="351"/>
    </location>
</feature>
<feature type="region of interest" description="Disordered" evidence="1">
    <location>
        <begin position="476"/>
        <end position="525"/>
    </location>
</feature>
<evidence type="ECO:0000313" key="4">
    <source>
        <dbReference type="Proteomes" id="UP000310066"/>
    </source>
</evidence>
<name>A0A4U0UP12_9PEZI</name>
<reference evidence="3 4" key="1">
    <citation type="submission" date="2017-03" db="EMBL/GenBank/DDBJ databases">
        <title>Genomes of endolithic fungi from Antarctica.</title>
        <authorList>
            <person name="Coleine C."/>
            <person name="Masonjones S."/>
            <person name="Stajich J.E."/>
        </authorList>
    </citation>
    <scope>NUCLEOTIDE SEQUENCE [LARGE SCALE GENOMIC DNA]</scope>
    <source>
        <strain evidence="3 4">CCFEE 5311</strain>
    </source>
</reference>
<comment type="caution">
    <text evidence="3">The sequence shown here is derived from an EMBL/GenBank/DDBJ whole genome shotgun (WGS) entry which is preliminary data.</text>
</comment>
<dbReference type="PANTHER" id="PTHR10562">
    <property type="entry name" value="SMALL UBIQUITIN-RELATED MODIFIER"/>
    <property type="match status" value="1"/>
</dbReference>